<protein>
    <submittedName>
        <fullName evidence="2">Uncharacterized protein</fullName>
    </submittedName>
</protein>
<feature type="non-terminal residue" evidence="2">
    <location>
        <position position="1"/>
    </location>
</feature>
<sequence length="223" mass="25525">KAYVEAKTAYNEVLKYIKDGNLEEAKISLEKAKQKKIELDMEIRDVTTKLASKNAEMIVKSFLIKTNQSISIAEKAIEYAKSMGRETKEAEKDMEKIKGIYLQVTYLANEGKWIDALRVIRENAAHMIGFFTIIEKIKSEKMNTEVFLTMTKERIRKDATALVILRKKGIKTTRAEIQLRGAINEFSIAISLIKKNNVNSAILHLQRANRLLREVEEFINANS</sequence>
<proteinExistence type="predicted"/>
<name>A0A7C5MDE2_UNCW3</name>
<feature type="coiled-coil region" evidence="1">
    <location>
        <begin position="22"/>
        <end position="49"/>
    </location>
</feature>
<dbReference type="EMBL" id="DRTV01000092">
    <property type="protein sequence ID" value="HHF58020.1"/>
    <property type="molecule type" value="Genomic_DNA"/>
</dbReference>
<accession>A0A7C5MDE2</accession>
<evidence type="ECO:0000256" key="1">
    <source>
        <dbReference type="SAM" id="Coils"/>
    </source>
</evidence>
<reference evidence="2" key="1">
    <citation type="journal article" date="2020" name="mSystems">
        <title>Genome- and Community-Level Interaction Insights into Carbon Utilization and Element Cycling Functions of Hydrothermarchaeota in Hydrothermal Sediment.</title>
        <authorList>
            <person name="Zhou Z."/>
            <person name="Liu Y."/>
            <person name="Xu W."/>
            <person name="Pan J."/>
            <person name="Luo Z.H."/>
            <person name="Li M."/>
        </authorList>
    </citation>
    <scope>NUCLEOTIDE SEQUENCE [LARGE SCALE GENOMIC DNA]</scope>
    <source>
        <strain evidence="2">HyVt-94</strain>
    </source>
</reference>
<keyword evidence="1" id="KW-0175">Coiled coil</keyword>
<organism evidence="2">
    <name type="scientific">candidate division WOR-3 bacterium</name>
    <dbReference type="NCBI Taxonomy" id="2052148"/>
    <lineage>
        <taxon>Bacteria</taxon>
        <taxon>Bacteria division WOR-3</taxon>
    </lineage>
</organism>
<comment type="caution">
    <text evidence="2">The sequence shown here is derived from an EMBL/GenBank/DDBJ whole genome shotgun (WGS) entry which is preliminary data.</text>
</comment>
<dbReference type="AlphaFoldDB" id="A0A7C5MDE2"/>
<gene>
    <name evidence="2" type="ORF">ENL41_01185</name>
</gene>
<evidence type="ECO:0000313" key="2">
    <source>
        <dbReference type="EMBL" id="HHF58020.1"/>
    </source>
</evidence>
<dbReference type="Proteomes" id="UP000886014">
    <property type="component" value="Unassembled WGS sequence"/>
</dbReference>